<keyword evidence="6" id="KW-0716">Sensory transduction</keyword>
<dbReference type="Pfam" id="PF07568">
    <property type="entry name" value="HisKA_2"/>
    <property type="match status" value="1"/>
</dbReference>
<keyword evidence="12" id="KW-0675">Receptor</keyword>
<dbReference type="PANTHER" id="PTHR41523:SF8">
    <property type="entry name" value="ETHYLENE RESPONSE SENSOR PROTEIN"/>
    <property type="match status" value="1"/>
</dbReference>
<dbReference type="InterPro" id="IPR003018">
    <property type="entry name" value="GAF"/>
</dbReference>
<evidence type="ECO:0000259" key="14">
    <source>
        <dbReference type="PROSITE" id="PS50046"/>
    </source>
</evidence>
<feature type="domain" description="Phytochrome chromophore attachment site" evidence="14">
    <location>
        <begin position="163"/>
        <end position="319"/>
    </location>
</feature>
<accession>A0ABR9YUG4</accession>
<evidence type="ECO:0000313" key="16">
    <source>
        <dbReference type="Proteomes" id="UP000662701"/>
    </source>
</evidence>
<organism evidence="15 16">
    <name type="scientific">Gluconobacter cadivus</name>
    <dbReference type="NCBI Taxonomy" id="2728101"/>
    <lineage>
        <taxon>Bacteria</taxon>
        <taxon>Pseudomonadati</taxon>
        <taxon>Pseudomonadota</taxon>
        <taxon>Alphaproteobacteria</taxon>
        <taxon>Acetobacterales</taxon>
        <taxon>Acetobacteraceae</taxon>
        <taxon>Gluconobacter</taxon>
    </lineage>
</organism>
<evidence type="ECO:0000256" key="11">
    <source>
        <dbReference type="ARBA" id="ARBA00022991"/>
    </source>
</evidence>
<gene>
    <name evidence="15" type="ORF">HKD19_05305</name>
</gene>
<dbReference type="InterPro" id="IPR013515">
    <property type="entry name" value="Phytochrome_cen-reg"/>
</dbReference>
<keyword evidence="13" id="KW-0175">Coiled coil</keyword>
<dbReference type="Pfam" id="PF08446">
    <property type="entry name" value="PAS_2"/>
    <property type="match status" value="1"/>
</dbReference>
<evidence type="ECO:0000256" key="2">
    <source>
        <dbReference type="ARBA" id="ARBA00006402"/>
    </source>
</evidence>
<dbReference type="SUPFAM" id="SSF55781">
    <property type="entry name" value="GAF domain-like"/>
    <property type="match status" value="2"/>
</dbReference>
<keyword evidence="11" id="KW-0157">Chromophore</keyword>
<evidence type="ECO:0000256" key="4">
    <source>
        <dbReference type="ARBA" id="ARBA00022543"/>
    </source>
</evidence>
<evidence type="ECO:0000256" key="7">
    <source>
        <dbReference type="ARBA" id="ARBA00022679"/>
    </source>
</evidence>
<evidence type="ECO:0000313" key="15">
    <source>
        <dbReference type="EMBL" id="MBF0887964.1"/>
    </source>
</evidence>
<dbReference type="SMART" id="SM00065">
    <property type="entry name" value="GAF"/>
    <property type="match status" value="1"/>
</dbReference>
<dbReference type="Pfam" id="PF01590">
    <property type="entry name" value="GAF"/>
    <property type="match status" value="1"/>
</dbReference>
<dbReference type="PRINTS" id="PR01033">
    <property type="entry name" value="PHYTOCHROME"/>
</dbReference>
<keyword evidence="4" id="KW-0600">Photoreceptor protein</keyword>
<dbReference type="InterPro" id="IPR036890">
    <property type="entry name" value="HATPase_C_sf"/>
</dbReference>
<dbReference type="Gene3D" id="3.30.450.40">
    <property type="match status" value="1"/>
</dbReference>
<dbReference type="SUPFAM" id="SSF55785">
    <property type="entry name" value="PYP-like sensor domain (PAS domain)"/>
    <property type="match status" value="1"/>
</dbReference>
<dbReference type="Gene3D" id="3.30.450.270">
    <property type="match status" value="1"/>
</dbReference>
<evidence type="ECO:0000256" key="13">
    <source>
        <dbReference type="SAM" id="Coils"/>
    </source>
</evidence>
<evidence type="ECO:0000256" key="10">
    <source>
        <dbReference type="ARBA" id="ARBA00022840"/>
    </source>
</evidence>
<name>A0ABR9YUG4_9PROT</name>
<dbReference type="EMBL" id="JABCQH010000003">
    <property type="protein sequence ID" value="MBF0887964.1"/>
    <property type="molecule type" value="Genomic_DNA"/>
</dbReference>
<keyword evidence="10" id="KW-0067">ATP-binding</keyword>
<keyword evidence="8" id="KW-0547">Nucleotide-binding</keyword>
<evidence type="ECO:0000256" key="12">
    <source>
        <dbReference type="ARBA" id="ARBA00023170"/>
    </source>
</evidence>
<dbReference type="PANTHER" id="PTHR41523">
    <property type="entry name" value="TWO-COMPONENT SYSTEM SENSOR PROTEIN"/>
    <property type="match status" value="1"/>
</dbReference>
<dbReference type="InterPro" id="IPR003594">
    <property type="entry name" value="HATPase_dom"/>
</dbReference>
<evidence type="ECO:0000256" key="1">
    <source>
        <dbReference type="ARBA" id="ARBA00000085"/>
    </source>
</evidence>
<evidence type="ECO:0000256" key="3">
    <source>
        <dbReference type="ARBA" id="ARBA00012438"/>
    </source>
</evidence>
<keyword evidence="16" id="KW-1185">Reference proteome</keyword>
<keyword evidence="5" id="KW-0597">Phosphoprotein</keyword>
<dbReference type="Pfam" id="PF00360">
    <property type="entry name" value="PHY"/>
    <property type="match status" value="1"/>
</dbReference>
<evidence type="ECO:0000256" key="8">
    <source>
        <dbReference type="ARBA" id="ARBA00022741"/>
    </source>
</evidence>
<sequence>MSDCLQNALSVLQADHRLTIQRPAGSEPGYSLEHAVTTSCDREPIHRPDAIQPHGLLLIADSATRTILGGAGDIEGRLTPDWLGRDLASVLNVPPERFQDEKRASLSDLRIPGLAGETFSVVRHTQNTHLLIELEPIESHNLLTWDIFGEIDRTADRFERCPDIASVCRHGATIFQRLTGFDRVLIYRFMEDGTGRVVGESRNNAFPSLMNHHFPASDIPAQARTLYVRNRIRVIPDITYEAAPIRPPEAGLAGINLSDVQLRSVSPIHLQYMANMGVRASASVSLVVDGMLWGLIACHNSSPRRLPEDIRAACRTLAGVMSRQLRNKEELVTYQERLRLRNAMEAVTSHFDVRRPLENNLRNCINELQALFPCNGFAVISAETISATGVLPDTDSLHKLHDWLRAGSIGGIFSTAMLGRDYPPATEWPERCAGLLAITLPLRTPICIVWSRVEIIQTIEWAGHPHKDDTGSDGILRPRTSFRTWEQTIRGHSTRWTSEQKQAARRIRRLLIADDQTQQLRELNATLAATLEEREDLLRQKDFLIREVNHRVQNSLQMVASFLKLQARSASNEDTTTALKEAQHRIAAIGLVHRRLYRDEHVGVVDLGRYIEELMEELCTSLGEGWHDQMHLSLFPILIAADRAINIGLVLTELIINTSKYAYDGHAGPLYVGLTQTGSRLVLTVSDQGECTPQLKGTGFGTRMMNAVVSSLSGTLTYTTLNPGLEAVMTLPLDSLLPTEVPAPPKAASQTPYPYP</sequence>
<dbReference type="InterPro" id="IPR013654">
    <property type="entry name" value="PAS_2"/>
</dbReference>
<reference evidence="16" key="1">
    <citation type="submission" date="2020-04" db="EMBL/GenBank/DDBJ databases">
        <title>Description of novel Gluconacetobacter.</title>
        <authorList>
            <person name="Sombolestani A."/>
        </authorList>
    </citation>
    <scope>NUCLEOTIDE SEQUENCE [LARGE SCALE GENOMIC DNA]</scope>
    <source>
        <strain evidence="16">LMG 1745</strain>
    </source>
</reference>
<proteinExistence type="inferred from homology"/>
<dbReference type="InterPro" id="IPR011495">
    <property type="entry name" value="Sig_transdc_His_kin_sub2_dim/P"/>
</dbReference>
<comment type="caution">
    <text evidence="15">The sequence shown here is derived from an EMBL/GenBank/DDBJ whole genome shotgun (WGS) entry which is preliminary data.</text>
</comment>
<protein>
    <recommendedName>
        <fullName evidence="3">histidine kinase</fullName>
        <ecNumber evidence="3">2.7.13.3</ecNumber>
    </recommendedName>
</protein>
<reference evidence="15 16" key="2">
    <citation type="submission" date="2020-11" db="EMBL/GenBank/DDBJ databases">
        <title>Description of novel Gluconobacter species.</title>
        <authorList>
            <person name="Cleenwerck I."/>
            <person name="Cnockaert M."/>
            <person name="Borremans W."/>
            <person name="Wieme A.D."/>
            <person name="De Vuyst L."/>
            <person name="Vandamme P."/>
        </authorList>
    </citation>
    <scope>NUCLEOTIDE SEQUENCE [LARGE SCALE GENOMIC DNA]</scope>
    <source>
        <strain evidence="15 16">LMG 1745</strain>
    </source>
</reference>
<dbReference type="EC" id="2.7.13.3" evidence="3"/>
<dbReference type="Gene3D" id="3.30.450.20">
    <property type="entry name" value="PAS domain"/>
    <property type="match status" value="2"/>
</dbReference>
<dbReference type="InterPro" id="IPR016132">
    <property type="entry name" value="Phyto_chromo_attachment"/>
</dbReference>
<keyword evidence="7" id="KW-0808">Transferase</keyword>
<dbReference type="InterPro" id="IPR035965">
    <property type="entry name" value="PAS-like_dom_sf"/>
</dbReference>
<evidence type="ECO:0000256" key="5">
    <source>
        <dbReference type="ARBA" id="ARBA00022553"/>
    </source>
</evidence>
<comment type="catalytic activity">
    <reaction evidence="1">
        <text>ATP + protein L-histidine = ADP + protein N-phospho-L-histidine.</text>
        <dbReference type="EC" id="2.7.13.3"/>
    </reaction>
</comment>
<comment type="similarity">
    <text evidence="2">In the N-terminal section; belongs to the phytochrome family.</text>
</comment>
<keyword evidence="9" id="KW-0418">Kinase</keyword>
<dbReference type="InterPro" id="IPR001294">
    <property type="entry name" value="Phytochrome"/>
</dbReference>
<feature type="coiled-coil region" evidence="13">
    <location>
        <begin position="513"/>
        <end position="547"/>
    </location>
</feature>
<dbReference type="InterPro" id="IPR043150">
    <property type="entry name" value="Phytochrome_PHY_sf"/>
</dbReference>
<dbReference type="SUPFAM" id="SSF55874">
    <property type="entry name" value="ATPase domain of HSP90 chaperone/DNA topoisomerase II/histidine kinase"/>
    <property type="match status" value="1"/>
</dbReference>
<evidence type="ECO:0000256" key="9">
    <source>
        <dbReference type="ARBA" id="ARBA00022777"/>
    </source>
</evidence>
<dbReference type="Gene3D" id="3.30.565.10">
    <property type="entry name" value="Histidine kinase-like ATPase, C-terminal domain"/>
    <property type="match status" value="1"/>
</dbReference>
<dbReference type="Proteomes" id="UP000662701">
    <property type="component" value="Unassembled WGS sequence"/>
</dbReference>
<dbReference type="SMART" id="SM00387">
    <property type="entry name" value="HATPase_c"/>
    <property type="match status" value="1"/>
</dbReference>
<dbReference type="InterPro" id="IPR029016">
    <property type="entry name" value="GAF-like_dom_sf"/>
</dbReference>
<dbReference type="PROSITE" id="PS50046">
    <property type="entry name" value="PHYTOCHROME_2"/>
    <property type="match status" value="1"/>
</dbReference>
<evidence type="ECO:0000256" key="6">
    <source>
        <dbReference type="ARBA" id="ARBA00022606"/>
    </source>
</evidence>